<dbReference type="AlphaFoldDB" id="A0A4Q1U4Y0"/>
<dbReference type="Proteomes" id="UP001164790">
    <property type="component" value="Chromosome"/>
</dbReference>
<evidence type="ECO:0000313" key="3">
    <source>
        <dbReference type="Proteomes" id="UP000290475"/>
    </source>
</evidence>
<sequence>MSAALKAETVQYGKSLALILPDDKEFEKGQTWLLVPLDDNEPKYTLIPKLKDPYAGKDKGSMYVPEEWPEFSYPDD</sequence>
<keyword evidence="4" id="KW-1185">Reference proteome</keyword>
<dbReference type="RefSeq" id="WP_129301628.1">
    <property type="nucleotide sequence ID" value="NZ_CP074378.1"/>
</dbReference>
<proteinExistence type="predicted"/>
<dbReference type="NCBIfam" id="NF047400">
    <property type="entry name" value="MazE_PemI_antitoxin"/>
    <property type="match status" value="1"/>
</dbReference>
<dbReference type="EMBL" id="MSSM01000012">
    <property type="protein sequence ID" value="RXT26562.1"/>
    <property type="molecule type" value="Genomic_DNA"/>
</dbReference>
<reference evidence="1 3" key="1">
    <citation type="submission" date="2017-01" db="EMBL/GenBank/DDBJ databases">
        <title>Lactobacillus chiayiensis sp. nov., a lactic acid bacterium isolated from compost.</title>
        <authorList>
            <person name="Huang C.-H."/>
        </authorList>
    </citation>
    <scope>NUCLEOTIDE SEQUENCE [LARGE SCALE GENOMIC DNA]</scope>
    <source>
        <strain evidence="1">Chh01</strain>
        <strain evidence="3">chh01</strain>
    </source>
</reference>
<organism evidence="1 3">
    <name type="scientific">Lacticaseibacillus chiayiensis</name>
    <dbReference type="NCBI Taxonomy" id="2100821"/>
    <lineage>
        <taxon>Bacteria</taxon>
        <taxon>Bacillati</taxon>
        <taxon>Bacillota</taxon>
        <taxon>Bacilli</taxon>
        <taxon>Lactobacillales</taxon>
        <taxon>Lactobacillaceae</taxon>
        <taxon>Lacticaseibacillus</taxon>
    </lineage>
</organism>
<dbReference type="OrthoDB" id="71707at2"/>
<evidence type="ECO:0000313" key="1">
    <source>
        <dbReference type="EMBL" id="RXT26562.1"/>
    </source>
</evidence>
<reference evidence="2" key="2">
    <citation type="submission" date="2022-10" db="EMBL/GenBank/DDBJ databases">
        <title>Comparative genomic analysis and in-vitro probiotic properties of the potential probiotic L. chiayiensis AACE 3.</title>
        <authorList>
            <person name="Kang X."/>
        </authorList>
    </citation>
    <scope>NUCLEOTIDE SEQUENCE</scope>
    <source>
        <strain evidence="2">AACE 3</strain>
    </source>
</reference>
<dbReference type="EMBL" id="CP107523">
    <property type="protein sequence ID" value="UYN56831.1"/>
    <property type="molecule type" value="Genomic_DNA"/>
</dbReference>
<evidence type="ECO:0008006" key="5">
    <source>
        <dbReference type="Google" id="ProtNLM"/>
    </source>
</evidence>
<protein>
    <recommendedName>
        <fullName evidence="5">Transcription elongation factor GreAB</fullName>
    </recommendedName>
</protein>
<dbReference type="Proteomes" id="UP000290475">
    <property type="component" value="Unassembled WGS sequence"/>
</dbReference>
<name>A0A4Q1U4Y0_9LACO</name>
<evidence type="ECO:0000313" key="2">
    <source>
        <dbReference type="EMBL" id="UYN56831.1"/>
    </source>
</evidence>
<accession>A0A4Q1U4Y0</accession>
<evidence type="ECO:0000313" key="4">
    <source>
        <dbReference type="Proteomes" id="UP001164790"/>
    </source>
</evidence>
<gene>
    <name evidence="1" type="ORF">BVJ53_06015</name>
    <name evidence="2" type="ORF">OFW50_01635</name>
</gene>